<keyword evidence="2 12" id="KW-0732">Signal</keyword>
<evidence type="ECO:0000256" key="9">
    <source>
        <dbReference type="RuleBase" id="RU004016"/>
    </source>
</evidence>
<sequence length="407" mass="42799">MRSASTTRLLVLAWLSALLAIVAVPVPALAQPVRPVAQECANRQLPPPPVDTSEQPPPGEPSPSPLPVPATPAGGERMAECGLVLPGPTPSSPRQLTAAAWLVQDMETGEVLAAKDPHGRHRPASLIKTLLALVVLDELPPGEVVVASREDAEQECTCVGVVAGGRYEVEVLLRALLMRSGNDVAHTLANAVGGVDVAVSKMNALAERLGARDTRAATPSGLDGPGMVTSAYDMSLVFRHAMRQPRYAKAVATRQLMFPGGPGKPAYPVYNDNKLWQSYPGFLGGKTGFTDDARHTYAGAASREGRRLAVVLLRAEQRPIRVSEQAARLLDYGFALAAAGSRPVGTLGQDAPAEAANSAEQPEVSVAATSAHDPFGTTGWIVTLLVTVLVIVGMIVAHRRGVLHRPD</sequence>
<evidence type="ECO:0000256" key="8">
    <source>
        <dbReference type="PIRSR" id="PIRSR618044-2"/>
    </source>
</evidence>
<evidence type="ECO:0000256" key="3">
    <source>
        <dbReference type="ARBA" id="ARBA00022801"/>
    </source>
</evidence>
<keyword evidence="14" id="KW-0121">Carboxypeptidase</keyword>
<dbReference type="GO" id="GO:0071555">
    <property type="term" value="P:cell wall organization"/>
    <property type="evidence" value="ECO:0007669"/>
    <property type="project" value="UniProtKB-KW"/>
</dbReference>
<dbReference type="OrthoDB" id="3663940at2"/>
<feature type="active site" evidence="7">
    <location>
        <position position="125"/>
    </location>
</feature>
<evidence type="ECO:0000256" key="10">
    <source>
        <dbReference type="SAM" id="MobiDB-lite"/>
    </source>
</evidence>
<dbReference type="PANTHER" id="PTHR21581">
    <property type="entry name" value="D-ALANYL-D-ALANINE CARBOXYPEPTIDASE"/>
    <property type="match status" value="1"/>
</dbReference>
<keyword evidence="5" id="KW-0573">Peptidoglycan synthesis</keyword>
<evidence type="ECO:0000256" key="7">
    <source>
        <dbReference type="PIRSR" id="PIRSR618044-1"/>
    </source>
</evidence>
<keyword evidence="3" id="KW-0378">Hydrolase</keyword>
<evidence type="ECO:0000256" key="5">
    <source>
        <dbReference type="ARBA" id="ARBA00022984"/>
    </source>
</evidence>
<evidence type="ECO:0000256" key="6">
    <source>
        <dbReference type="ARBA" id="ARBA00023316"/>
    </source>
</evidence>
<reference evidence="14 15" key="1">
    <citation type="journal article" date="2012" name="Stand. Genomic Sci.">
        <title>Genome sequence of the ocean sediment bacterium Saccharomonospora marina type strain (XMU15(T)).</title>
        <authorList>
            <person name="Klenk H.P."/>
            <person name="Lu M."/>
            <person name="Lucas S."/>
            <person name="Lapidus A."/>
            <person name="Copeland A."/>
            <person name="Pitluck S."/>
            <person name="Goodwin L.A."/>
            <person name="Han C."/>
            <person name="Tapia R."/>
            <person name="Brambilla E.M."/>
            <person name="Potter G."/>
            <person name="Land M."/>
            <person name="Ivanova N."/>
            <person name="Rohde M."/>
            <person name="Goker M."/>
            <person name="Detter J.C."/>
            <person name="Li W.J."/>
            <person name="Kyrpides N.C."/>
            <person name="Woyke T."/>
        </authorList>
    </citation>
    <scope>NUCLEOTIDE SEQUENCE [LARGE SCALE GENOMIC DNA]</scope>
    <source>
        <strain evidence="14 15">XMU15</strain>
    </source>
</reference>
<keyword evidence="14" id="KW-0645">Protease</keyword>
<dbReference type="InterPro" id="IPR018044">
    <property type="entry name" value="Peptidase_S11"/>
</dbReference>
<evidence type="ECO:0000256" key="12">
    <source>
        <dbReference type="SAM" id="SignalP"/>
    </source>
</evidence>
<keyword evidence="4" id="KW-0133">Cell shape</keyword>
<evidence type="ECO:0000256" key="2">
    <source>
        <dbReference type="ARBA" id="ARBA00022729"/>
    </source>
</evidence>
<dbReference type="AlphaFoldDB" id="H5X888"/>
<dbReference type="Proteomes" id="UP000004926">
    <property type="component" value="Chromosome"/>
</dbReference>
<dbReference type="SUPFAM" id="SSF56601">
    <property type="entry name" value="beta-lactamase/transpeptidase-like"/>
    <property type="match status" value="1"/>
</dbReference>
<gene>
    <name evidence="14" type="ORF">SacmaDRAFT_0823</name>
</gene>
<dbReference type="PRINTS" id="PR00725">
    <property type="entry name" value="DADACBPTASE1"/>
</dbReference>
<evidence type="ECO:0000256" key="11">
    <source>
        <dbReference type="SAM" id="Phobius"/>
    </source>
</evidence>
<keyword evidence="11" id="KW-1133">Transmembrane helix</keyword>
<evidence type="ECO:0000313" key="15">
    <source>
        <dbReference type="Proteomes" id="UP000004926"/>
    </source>
</evidence>
<evidence type="ECO:0000259" key="13">
    <source>
        <dbReference type="Pfam" id="PF00768"/>
    </source>
</evidence>
<dbReference type="PANTHER" id="PTHR21581:SF33">
    <property type="entry name" value="D-ALANYL-D-ALANINE CARBOXYPEPTIDASE DACB"/>
    <property type="match status" value="1"/>
</dbReference>
<feature type="domain" description="Peptidase S11 D-alanyl-D-alanine carboxypeptidase A N-terminal" evidence="13">
    <location>
        <begin position="92"/>
        <end position="316"/>
    </location>
</feature>
<dbReference type="RefSeq" id="WP_009152505.1">
    <property type="nucleotide sequence ID" value="NZ_CM001439.1"/>
</dbReference>
<comment type="similarity">
    <text evidence="1 9">Belongs to the peptidase S11 family.</text>
</comment>
<feature type="signal peptide" evidence="12">
    <location>
        <begin position="1"/>
        <end position="30"/>
    </location>
</feature>
<dbReference type="GO" id="GO:0006508">
    <property type="term" value="P:proteolysis"/>
    <property type="evidence" value="ECO:0007669"/>
    <property type="project" value="InterPro"/>
</dbReference>
<accession>H5X888</accession>
<feature type="chain" id="PRO_5003601900" evidence="12">
    <location>
        <begin position="31"/>
        <end position="407"/>
    </location>
</feature>
<keyword evidence="6" id="KW-0961">Cell wall biogenesis/degradation</keyword>
<dbReference type="GO" id="GO:0008360">
    <property type="term" value="P:regulation of cell shape"/>
    <property type="evidence" value="ECO:0007669"/>
    <property type="project" value="UniProtKB-KW"/>
</dbReference>
<keyword evidence="11" id="KW-0472">Membrane</keyword>
<dbReference type="Gene3D" id="3.40.710.10">
    <property type="entry name" value="DD-peptidase/beta-lactamase superfamily"/>
    <property type="match status" value="1"/>
</dbReference>
<feature type="binding site" evidence="8">
    <location>
        <position position="286"/>
    </location>
    <ligand>
        <name>substrate</name>
    </ligand>
</feature>
<dbReference type="InterPro" id="IPR001967">
    <property type="entry name" value="Peptidase_S11_N"/>
</dbReference>
<keyword evidence="15" id="KW-1185">Reference proteome</keyword>
<evidence type="ECO:0000256" key="4">
    <source>
        <dbReference type="ARBA" id="ARBA00022960"/>
    </source>
</evidence>
<proteinExistence type="inferred from homology"/>
<dbReference type="EMBL" id="CM001439">
    <property type="protein sequence ID" value="EHR49119.1"/>
    <property type="molecule type" value="Genomic_DNA"/>
</dbReference>
<dbReference type="HOGENOM" id="CLU_027070_3_0_11"/>
<dbReference type="Pfam" id="PF00768">
    <property type="entry name" value="Peptidase_S11"/>
    <property type="match status" value="1"/>
</dbReference>
<evidence type="ECO:0000313" key="14">
    <source>
        <dbReference type="EMBL" id="EHR49119.1"/>
    </source>
</evidence>
<feature type="compositionally biased region" description="Pro residues" evidence="10">
    <location>
        <begin position="45"/>
        <end position="70"/>
    </location>
</feature>
<dbReference type="InterPro" id="IPR012338">
    <property type="entry name" value="Beta-lactam/transpept-like"/>
</dbReference>
<dbReference type="GO" id="GO:0009252">
    <property type="term" value="P:peptidoglycan biosynthetic process"/>
    <property type="evidence" value="ECO:0007669"/>
    <property type="project" value="UniProtKB-KW"/>
</dbReference>
<dbReference type="eggNOG" id="COG1686">
    <property type="taxonomic scope" value="Bacteria"/>
</dbReference>
<organism evidence="14 15">
    <name type="scientific">Saccharomonospora marina XMU15</name>
    <dbReference type="NCBI Taxonomy" id="882083"/>
    <lineage>
        <taxon>Bacteria</taxon>
        <taxon>Bacillati</taxon>
        <taxon>Actinomycetota</taxon>
        <taxon>Actinomycetes</taxon>
        <taxon>Pseudonocardiales</taxon>
        <taxon>Pseudonocardiaceae</taxon>
        <taxon>Saccharomonospora</taxon>
    </lineage>
</organism>
<name>H5X888_9PSEU</name>
<keyword evidence="11" id="KW-0812">Transmembrane</keyword>
<protein>
    <submittedName>
        <fullName evidence="14">D-alanyl-D-alanine carboxypeptidase</fullName>
    </submittedName>
</protein>
<feature type="active site" description="Proton acceptor" evidence="7">
    <location>
        <position position="128"/>
    </location>
</feature>
<feature type="active site" evidence="7">
    <location>
        <position position="180"/>
    </location>
</feature>
<feature type="transmembrane region" description="Helical" evidence="11">
    <location>
        <begin position="379"/>
        <end position="397"/>
    </location>
</feature>
<feature type="region of interest" description="Disordered" evidence="10">
    <location>
        <begin position="41"/>
        <end position="75"/>
    </location>
</feature>
<dbReference type="GO" id="GO:0009002">
    <property type="term" value="F:serine-type D-Ala-D-Ala carboxypeptidase activity"/>
    <property type="evidence" value="ECO:0007669"/>
    <property type="project" value="InterPro"/>
</dbReference>
<evidence type="ECO:0000256" key="1">
    <source>
        <dbReference type="ARBA" id="ARBA00007164"/>
    </source>
</evidence>
<dbReference type="STRING" id="882083.SacmaDRAFT_0823"/>